<evidence type="ECO:0000313" key="3">
    <source>
        <dbReference type="Proteomes" id="UP000193240"/>
    </source>
</evidence>
<sequence length="111" mass="13109">MPPKRSAKELDPDVSIEEAFELFGESYKRVKASIDAATARDNENARLRAELYHDWFREYKWRIAAEKLMERLETENTALQKRLSQTAKREKQALRKLDELKGRLRELSKEA</sequence>
<organism evidence="2 3">
    <name type="scientific">Epicoccum nigrum</name>
    <name type="common">Soil fungus</name>
    <name type="synonym">Epicoccum purpurascens</name>
    <dbReference type="NCBI Taxonomy" id="105696"/>
    <lineage>
        <taxon>Eukaryota</taxon>
        <taxon>Fungi</taxon>
        <taxon>Dikarya</taxon>
        <taxon>Ascomycota</taxon>
        <taxon>Pezizomycotina</taxon>
        <taxon>Dothideomycetes</taxon>
        <taxon>Pleosporomycetidae</taxon>
        <taxon>Pleosporales</taxon>
        <taxon>Pleosporineae</taxon>
        <taxon>Didymellaceae</taxon>
        <taxon>Epicoccum</taxon>
    </lineage>
</organism>
<protein>
    <submittedName>
        <fullName evidence="2">Uncharacterized protein</fullName>
    </submittedName>
</protein>
<evidence type="ECO:0000313" key="2">
    <source>
        <dbReference type="EMBL" id="OSS45062.1"/>
    </source>
</evidence>
<proteinExistence type="predicted"/>
<evidence type="ECO:0000256" key="1">
    <source>
        <dbReference type="SAM" id="Coils"/>
    </source>
</evidence>
<keyword evidence="1" id="KW-0175">Coiled coil</keyword>
<dbReference type="EMBL" id="KZ107855">
    <property type="protein sequence ID" value="OSS45062.1"/>
    <property type="molecule type" value="Genomic_DNA"/>
</dbReference>
<reference evidence="2 3" key="1">
    <citation type="journal article" date="2017" name="Genome Announc.">
        <title>Genome sequence of the saprophytic ascomycete Epicoccum nigrum ICMP 19927 strain isolated from New Zealand.</title>
        <authorList>
            <person name="Fokin M."/>
            <person name="Fleetwood D."/>
            <person name="Weir B.S."/>
            <person name="Villas-Boas S.G."/>
        </authorList>
    </citation>
    <scope>NUCLEOTIDE SEQUENCE [LARGE SCALE GENOMIC DNA]</scope>
    <source>
        <strain evidence="2 3">ICMP 19927</strain>
    </source>
</reference>
<name>A0A1Y2LND9_EPING</name>
<dbReference type="AlphaFoldDB" id="A0A1Y2LND9"/>
<keyword evidence="3" id="KW-1185">Reference proteome</keyword>
<gene>
    <name evidence="2" type="ORF">B5807_09191</name>
</gene>
<dbReference type="InParanoid" id="A0A1Y2LND9"/>
<accession>A0A1Y2LND9</accession>
<feature type="coiled-coil region" evidence="1">
    <location>
        <begin position="62"/>
        <end position="110"/>
    </location>
</feature>
<dbReference type="Proteomes" id="UP000193240">
    <property type="component" value="Unassembled WGS sequence"/>
</dbReference>